<evidence type="ECO:0000256" key="3">
    <source>
        <dbReference type="ARBA" id="ARBA00022827"/>
    </source>
</evidence>
<keyword evidence="2" id="KW-0285">Flavoprotein</keyword>
<dbReference type="InterPro" id="IPR057661">
    <property type="entry name" value="RsdA/BaiN/AoA(So)_Rossmann"/>
</dbReference>
<dbReference type="Pfam" id="PF22780">
    <property type="entry name" value="HI0933_like_1st"/>
    <property type="match status" value="1"/>
</dbReference>
<dbReference type="InterPro" id="IPR055178">
    <property type="entry name" value="RsdA/BaiN/AoA(So)-like_dom"/>
</dbReference>
<dbReference type="InterPro" id="IPR004792">
    <property type="entry name" value="BaiN-like"/>
</dbReference>
<evidence type="ECO:0000259" key="4">
    <source>
        <dbReference type="Pfam" id="PF03486"/>
    </source>
</evidence>
<dbReference type="Pfam" id="PF03486">
    <property type="entry name" value="HI0933_like"/>
    <property type="match status" value="1"/>
</dbReference>
<dbReference type="SUPFAM" id="SSF160996">
    <property type="entry name" value="HI0933 insert domain-like"/>
    <property type="match status" value="1"/>
</dbReference>
<gene>
    <name evidence="6" type="ORF">MNB_SV-6-550</name>
</gene>
<dbReference type="EMBL" id="FPHC01000067">
    <property type="protein sequence ID" value="SFV63044.1"/>
    <property type="molecule type" value="Genomic_DNA"/>
</dbReference>
<dbReference type="AlphaFoldDB" id="A0A1W1CB94"/>
<dbReference type="NCBIfam" id="TIGR00275">
    <property type="entry name" value="aminoacetone oxidase family FAD-binding enzyme"/>
    <property type="match status" value="1"/>
</dbReference>
<comment type="cofactor">
    <cofactor evidence="1">
        <name>FAD</name>
        <dbReference type="ChEBI" id="CHEBI:57692"/>
    </cofactor>
</comment>
<reference evidence="6" key="1">
    <citation type="submission" date="2016-10" db="EMBL/GenBank/DDBJ databases">
        <authorList>
            <person name="de Groot N.N."/>
        </authorList>
    </citation>
    <scope>NUCLEOTIDE SEQUENCE</scope>
</reference>
<protein>
    <submittedName>
        <fullName evidence="6">NAD(FAD)-utilizing dehydrogenases</fullName>
    </submittedName>
</protein>
<evidence type="ECO:0000256" key="1">
    <source>
        <dbReference type="ARBA" id="ARBA00001974"/>
    </source>
</evidence>
<organism evidence="6">
    <name type="scientific">hydrothermal vent metagenome</name>
    <dbReference type="NCBI Taxonomy" id="652676"/>
    <lineage>
        <taxon>unclassified sequences</taxon>
        <taxon>metagenomes</taxon>
        <taxon>ecological metagenomes</taxon>
    </lineage>
</organism>
<sequence length="383" mass="42873">MNDNRVIDIAIIGAGASGLMLGSLLRDKDVVIFDGNAKAGAKLLVSGGGKCNITNEWVEPIHYVGNPHFINEILRQFDQHSLLEWIRERGLEPIERGNRQYFCPKSSSQILDIFKRENSDNLLYLNQKVLDITKKNLLFQIETTSKTYQAQKLIIATGGLSFSILGADDIGYRVAERFGHTIIPTAPALVGLTLQKEQFFFKQLSGISTEVEIKVGEQSCLGSLLFTHRGISGPAVLDASLYWQKGQIEIDFTPGWNLEDHYRSQKSISSLLPLPKRLSKAFLEHYDIPDLPTHKLRVVDREKIVGLRRYRFSPAGTFGYGKAEVTRGGVKVDEIDSRSMMSRKCKDLYFVGEVMDVTGRLGGYNLQWAFSTAYVCASSLQKS</sequence>
<dbReference type="Gene3D" id="3.50.50.60">
    <property type="entry name" value="FAD/NAD(P)-binding domain"/>
    <property type="match status" value="1"/>
</dbReference>
<dbReference type="SUPFAM" id="SSF51905">
    <property type="entry name" value="FAD/NAD(P)-binding domain"/>
    <property type="match status" value="1"/>
</dbReference>
<evidence type="ECO:0000259" key="5">
    <source>
        <dbReference type="Pfam" id="PF22780"/>
    </source>
</evidence>
<proteinExistence type="predicted"/>
<feature type="domain" description="RsdA/BaiN/AoA(So)-like Rossmann fold-like" evidence="4">
    <location>
        <begin position="8"/>
        <end position="378"/>
    </location>
</feature>
<dbReference type="Gene3D" id="1.10.8.260">
    <property type="entry name" value="HI0933 insert domain-like"/>
    <property type="match status" value="1"/>
</dbReference>
<evidence type="ECO:0000313" key="6">
    <source>
        <dbReference type="EMBL" id="SFV63044.1"/>
    </source>
</evidence>
<dbReference type="PANTHER" id="PTHR42887:SF2">
    <property type="entry name" value="OS12G0638800 PROTEIN"/>
    <property type="match status" value="1"/>
</dbReference>
<dbReference type="PANTHER" id="PTHR42887">
    <property type="entry name" value="OS12G0638800 PROTEIN"/>
    <property type="match status" value="1"/>
</dbReference>
<feature type="domain" description="RsdA/BaiN/AoA(So)-like insert" evidence="5">
    <location>
        <begin position="187"/>
        <end position="325"/>
    </location>
</feature>
<dbReference type="InterPro" id="IPR023166">
    <property type="entry name" value="BaiN-like_dom_sf"/>
</dbReference>
<evidence type="ECO:0000256" key="2">
    <source>
        <dbReference type="ARBA" id="ARBA00022630"/>
    </source>
</evidence>
<name>A0A1W1CB94_9ZZZZ</name>
<dbReference type="InterPro" id="IPR036188">
    <property type="entry name" value="FAD/NAD-bd_sf"/>
</dbReference>
<accession>A0A1W1CB94</accession>
<dbReference type="Gene3D" id="2.40.30.10">
    <property type="entry name" value="Translation factors"/>
    <property type="match status" value="1"/>
</dbReference>
<keyword evidence="3" id="KW-0274">FAD</keyword>